<keyword evidence="3" id="KW-0732">Signal</keyword>
<keyword evidence="7" id="KW-0812">Transmembrane</keyword>
<dbReference type="PROSITE" id="PS00079">
    <property type="entry name" value="MULTICOPPER_OXIDASE1"/>
    <property type="match status" value="2"/>
</dbReference>
<name>A0A179IBM8_CORDF</name>
<evidence type="ECO:0000256" key="1">
    <source>
        <dbReference type="ARBA" id="ARBA00010609"/>
    </source>
</evidence>
<dbReference type="PROSITE" id="PS00080">
    <property type="entry name" value="MULTICOPPER_OXIDASE2"/>
    <property type="match status" value="1"/>
</dbReference>
<keyword evidence="5" id="KW-0186">Copper</keyword>
<dbReference type="Pfam" id="PF07732">
    <property type="entry name" value="Cu-oxidase_3"/>
    <property type="match status" value="1"/>
</dbReference>
<dbReference type="InterPro" id="IPR045087">
    <property type="entry name" value="Cu-oxidase_fam"/>
</dbReference>
<evidence type="ECO:0000256" key="5">
    <source>
        <dbReference type="ARBA" id="ARBA00023008"/>
    </source>
</evidence>
<feature type="domain" description="Plastocyanin-like" evidence="10">
    <location>
        <begin position="113"/>
        <end position="229"/>
    </location>
</feature>
<feature type="domain" description="Plastocyanin-like" evidence="8">
    <location>
        <begin position="241"/>
        <end position="365"/>
    </location>
</feature>
<dbReference type="CDD" id="cd04205">
    <property type="entry name" value="CuRO_2_LCC_like"/>
    <property type="match status" value="1"/>
</dbReference>
<keyword evidence="7" id="KW-0472">Membrane</keyword>
<accession>A0A179IBM8</accession>
<evidence type="ECO:0000259" key="9">
    <source>
        <dbReference type="Pfam" id="PF07731"/>
    </source>
</evidence>
<evidence type="ECO:0000259" key="8">
    <source>
        <dbReference type="Pfam" id="PF00394"/>
    </source>
</evidence>
<evidence type="ECO:0000313" key="12">
    <source>
        <dbReference type="Proteomes" id="UP000243081"/>
    </source>
</evidence>
<dbReference type="PANTHER" id="PTHR11709">
    <property type="entry name" value="MULTI-COPPER OXIDASE"/>
    <property type="match status" value="1"/>
</dbReference>
<keyword evidence="12" id="KW-1185">Reference proteome</keyword>
<proteinExistence type="inferred from homology"/>
<dbReference type="AlphaFoldDB" id="A0A179IBM8"/>
<comment type="caution">
    <text evidence="11">The sequence shown here is derived from an EMBL/GenBank/DDBJ whole genome shotgun (WGS) entry which is preliminary data.</text>
</comment>
<protein>
    <recommendedName>
        <fullName evidence="13">Multicopper oxidase</fullName>
    </recommendedName>
</protein>
<dbReference type="InterPro" id="IPR002355">
    <property type="entry name" value="Cu_oxidase_Cu_BS"/>
</dbReference>
<dbReference type="OMA" id="MNELPCQ"/>
<evidence type="ECO:0000256" key="2">
    <source>
        <dbReference type="ARBA" id="ARBA00022723"/>
    </source>
</evidence>
<dbReference type="InterPro" id="IPR008972">
    <property type="entry name" value="Cupredoxin"/>
</dbReference>
<feature type="transmembrane region" description="Helical" evidence="7">
    <location>
        <begin position="51"/>
        <end position="74"/>
    </location>
</feature>
<comment type="similarity">
    <text evidence="1">Belongs to the multicopper oxidase family.</text>
</comment>
<dbReference type="GO" id="GO:0005507">
    <property type="term" value="F:copper ion binding"/>
    <property type="evidence" value="ECO:0007669"/>
    <property type="project" value="InterPro"/>
</dbReference>
<evidence type="ECO:0000313" key="11">
    <source>
        <dbReference type="EMBL" id="OAQ99020.1"/>
    </source>
</evidence>
<evidence type="ECO:0000256" key="7">
    <source>
        <dbReference type="SAM" id="Phobius"/>
    </source>
</evidence>
<dbReference type="Gene3D" id="2.60.40.420">
    <property type="entry name" value="Cupredoxins - blue copper proteins"/>
    <property type="match status" value="3"/>
</dbReference>
<keyword evidence="7" id="KW-1133">Transmembrane helix</keyword>
<dbReference type="InterPro" id="IPR033138">
    <property type="entry name" value="Cu_oxidase_CS"/>
</dbReference>
<feature type="domain" description="Plastocyanin-like" evidence="9">
    <location>
        <begin position="504"/>
        <end position="614"/>
    </location>
</feature>
<dbReference type="Proteomes" id="UP000243081">
    <property type="component" value="Unassembled WGS sequence"/>
</dbReference>
<dbReference type="InterPro" id="IPR001117">
    <property type="entry name" value="Cu-oxidase_2nd"/>
</dbReference>
<keyword evidence="2" id="KW-0479">Metal-binding</keyword>
<dbReference type="SUPFAM" id="SSF49503">
    <property type="entry name" value="Cupredoxins"/>
    <property type="match status" value="3"/>
</dbReference>
<dbReference type="InterPro" id="IPR011707">
    <property type="entry name" value="Cu-oxidase-like_N"/>
</dbReference>
<keyword evidence="6" id="KW-0325">Glycoprotein</keyword>
<evidence type="ECO:0000259" key="10">
    <source>
        <dbReference type="Pfam" id="PF07732"/>
    </source>
</evidence>
<organism evidence="11 12">
    <name type="scientific">Cordyceps confragosa</name>
    <name type="common">Lecanicillium lecanii</name>
    <dbReference type="NCBI Taxonomy" id="2714763"/>
    <lineage>
        <taxon>Eukaryota</taxon>
        <taxon>Fungi</taxon>
        <taxon>Dikarya</taxon>
        <taxon>Ascomycota</taxon>
        <taxon>Pezizomycotina</taxon>
        <taxon>Sordariomycetes</taxon>
        <taxon>Hypocreomycetidae</taxon>
        <taxon>Hypocreales</taxon>
        <taxon>Cordycipitaceae</taxon>
        <taxon>Akanthomyces</taxon>
    </lineage>
</organism>
<evidence type="ECO:0000256" key="3">
    <source>
        <dbReference type="ARBA" id="ARBA00022729"/>
    </source>
</evidence>
<evidence type="ECO:0000256" key="6">
    <source>
        <dbReference type="ARBA" id="ARBA00023180"/>
    </source>
</evidence>
<sequence>MKFEEAMGADEVRQDKALLQDHDYDSEIAEELSFLADGREPAFPGRRSRNWACICLVATFTAALVVGAVVWRYAALAQQKASPSHQPQLAIELHPEEHRTRPSTTLTFHWDITSDYLSPDGTRKRVYLVNGVFPGPLIEARSGDRIVVHVTNSLGGNEGVSLHWHGLQLRGHNKMDGAVGVTQCPIPAGQKFIYDFRIGDDEHGTFWWHSHAQLQRAEGLYGGLVVHKPTINKAAQEEKEALLLVGDWFHLQQEDVFAHYDTALSYGREPILDGVLVNGQGQHHCRLDDDNPCSDGGPSDLRPILRSAETTRLRIVNTGTVAGLSFAIENATLQVIEVDGGCPVKTTPHKSLGILYPGERIDARLDWAPADSRKSPYLHIQVDEENFVAWQRKLNLNYAFAALPESSDSSNRTALAKGIFQTDSPTHLHLVNLTSSAIESNFSQEDETQTVLFFVKTLLLNQYQSRPLGHINATFWKPQDTPLLALNRSSWDEHQNFPFIGTSTSSKRVDLIINNHDDGAHAFHLHGHNFYVLSSFQAIDRYDVPGSYNPYRPDEGPLRGSVNYKNPLRKDTVVVPSMGYVWITFMADNPGLWLLHCHMMVHQAAGMAAGFHVGAEEDREHVWGQESAALQLCNSK</sequence>
<dbReference type="GO" id="GO:0016491">
    <property type="term" value="F:oxidoreductase activity"/>
    <property type="evidence" value="ECO:0007669"/>
    <property type="project" value="UniProtKB-KW"/>
</dbReference>
<dbReference type="OrthoDB" id="2121828at2759"/>
<evidence type="ECO:0000256" key="4">
    <source>
        <dbReference type="ARBA" id="ARBA00023002"/>
    </source>
</evidence>
<dbReference type="InterPro" id="IPR011706">
    <property type="entry name" value="Cu-oxidase_C"/>
</dbReference>
<dbReference type="Pfam" id="PF00394">
    <property type="entry name" value="Cu-oxidase"/>
    <property type="match status" value="1"/>
</dbReference>
<dbReference type="PANTHER" id="PTHR11709:SF414">
    <property type="entry name" value="ADR239WP"/>
    <property type="match status" value="1"/>
</dbReference>
<dbReference type="EMBL" id="LUKN01002478">
    <property type="protein sequence ID" value="OAQ99020.1"/>
    <property type="molecule type" value="Genomic_DNA"/>
</dbReference>
<evidence type="ECO:0008006" key="13">
    <source>
        <dbReference type="Google" id="ProtNLM"/>
    </source>
</evidence>
<gene>
    <name evidence="11" type="ORF">LLEC1_01163</name>
</gene>
<reference evidence="11 12" key="1">
    <citation type="submission" date="2016-03" db="EMBL/GenBank/DDBJ databases">
        <title>Fine-scale spatial genetic structure of a fungal parasite of coffee scale insects.</title>
        <authorList>
            <person name="Jackson D."/>
            <person name="Zemenick K.A."/>
            <person name="Malloure B."/>
            <person name="Quandt C.A."/>
            <person name="James T.Y."/>
        </authorList>
    </citation>
    <scope>NUCLEOTIDE SEQUENCE [LARGE SCALE GENOMIC DNA]</scope>
    <source>
        <strain evidence="11 12">UM487</strain>
    </source>
</reference>
<keyword evidence="4" id="KW-0560">Oxidoreductase</keyword>
<dbReference type="Pfam" id="PF07731">
    <property type="entry name" value="Cu-oxidase_2"/>
    <property type="match status" value="1"/>
</dbReference>